<keyword evidence="4 6" id="KW-1133">Transmembrane helix</keyword>
<reference evidence="8 9" key="1">
    <citation type="submission" date="2016-03" db="EMBL/GenBank/DDBJ databases">
        <title>Comparison of Bacillus endophyticus and B. anthracis characteristics using whole genome sequence analysis and microbiological techniques.</title>
        <authorList>
            <person name="Lekota K.E."/>
            <person name="Mafofo J."/>
            <person name="Rees J."/>
            <person name="Muchadeyi F.C."/>
            <person name="Madoroba E."/>
            <person name="Van Heerden H."/>
        </authorList>
    </citation>
    <scope>NUCLEOTIDE SEQUENCE [LARGE SCALE GENOMIC DNA]</scope>
    <source>
        <strain evidence="8 9">3631_10C</strain>
    </source>
</reference>
<evidence type="ECO:0000256" key="4">
    <source>
        <dbReference type="ARBA" id="ARBA00022989"/>
    </source>
</evidence>
<comment type="caution">
    <text evidence="8">The sequence shown here is derived from an EMBL/GenBank/DDBJ whole genome shotgun (WGS) entry which is preliminary data.</text>
</comment>
<dbReference type="GO" id="GO:0005886">
    <property type="term" value="C:plasma membrane"/>
    <property type="evidence" value="ECO:0007669"/>
    <property type="project" value="UniProtKB-SubCell"/>
</dbReference>
<dbReference type="RefSeq" id="WP_111924184.1">
    <property type="nucleotide sequence ID" value="NZ_LDIO01000030.1"/>
</dbReference>
<feature type="transmembrane region" description="Helical" evidence="6">
    <location>
        <begin position="114"/>
        <end position="132"/>
    </location>
</feature>
<comment type="subcellular location">
    <subcellularLocation>
        <location evidence="1">Cell membrane</location>
        <topology evidence="1">Multi-pass membrane protein</topology>
    </subcellularLocation>
</comment>
<dbReference type="InterPro" id="IPR019264">
    <property type="entry name" value="DUF2179"/>
</dbReference>
<keyword evidence="5 6" id="KW-0472">Membrane</keyword>
<feature type="transmembrane region" description="Helical" evidence="6">
    <location>
        <begin position="15"/>
        <end position="37"/>
    </location>
</feature>
<gene>
    <name evidence="8" type="ORF">A3864_18455</name>
</gene>
<keyword evidence="3 6" id="KW-0812">Transmembrane</keyword>
<evidence type="ECO:0000256" key="2">
    <source>
        <dbReference type="ARBA" id="ARBA00022475"/>
    </source>
</evidence>
<organism evidence="8 9">
    <name type="scientific">Priestia endophytica</name>
    <dbReference type="NCBI Taxonomy" id="135735"/>
    <lineage>
        <taxon>Bacteria</taxon>
        <taxon>Bacillati</taxon>
        <taxon>Bacillota</taxon>
        <taxon>Bacilli</taxon>
        <taxon>Bacillales</taxon>
        <taxon>Bacillaceae</taxon>
        <taxon>Priestia</taxon>
    </lineage>
</organism>
<dbReference type="Pfam" id="PF02588">
    <property type="entry name" value="YitT_membrane"/>
    <property type="match status" value="1"/>
</dbReference>
<evidence type="ECO:0000313" key="8">
    <source>
        <dbReference type="EMBL" id="RAS74514.1"/>
    </source>
</evidence>
<dbReference type="PANTHER" id="PTHR33545:SF2">
    <property type="entry name" value="UPF0750 MEMBRANE PROTEIN YDEO"/>
    <property type="match status" value="1"/>
</dbReference>
<evidence type="ECO:0000313" key="9">
    <source>
        <dbReference type="Proteomes" id="UP000250174"/>
    </source>
</evidence>
<dbReference type="PIRSF" id="PIRSF006483">
    <property type="entry name" value="Membrane_protein_YitT"/>
    <property type="match status" value="1"/>
</dbReference>
<name>A0AAX1Q525_9BACI</name>
<dbReference type="EMBL" id="LVYK01000047">
    <property type="protein sequence ID" value="RAS74514.1"/>
    <property type="molecule type" value="Genomic_DNA"/>
</dbReference>
<evidence type="ECO:0000256" key="6">
    <source>
        <dbReference type="SAM" id="Phobius"/>
    </source>
</evidence>
<dbReference type="InterPro" id="IPR015867">
    <property type="entry name" value="N-reg_PII/ATP_PRibTrfase_C"/>
</dbReference>
<protein>
    <recommendedName>
        <fullName evidence="7">DUF2179 domain-containing protein</fullName>
    </recommendedName>
</protein>
<feature type="transmembrane region" description="Helical" evidence="6">
    <location>
        <begin position="152"/>
        <end position="175"/>
    </location>
</feature>
<sequence length="290" mass="31323">MSTIKKHKPTKQKMILRGLIVIIGGFIAAYGLETVLIPNHVSDGGVTGLSIVGSQLFGLPLGVLIAVINIPFIWLGYQQIGKGFAIYSIIGIASLSVGTSLMHHTPAIVEGDTLLVTVVGGIILGIGMGLALRSGGALDGIDMLAVLLSRRLPFGTSDLILFLNLFVFIFVSIAFGLQGAILSAIAYFIASKVILIVETGLSGSKTFEIITTQPVLMVETIRDRLGRSATYKEVYGGYSHEQFQEITCVINRLEESKIKEIINEIDEMAFVRVYDVAEVKGGNFRKRNVH</sequence>
<dbReference type="Gene3D" id="3.30.70.120">
    <property type="match status" value="1"/>
</dbReference>
<evidence type="ECO:0000256" key="5">
    <source>
        <dbReference type="ARBA" id="ARBA00023136"/>
    </source>
</evidence>
<dbReference type="PANTHER" id="PTHR33545">
    <property type="entry name" value="UPF0750 MEMBRANE PROTEIN YITT-RELATED"/>
    <property type="match status" value="1"/>
</dbReference>
<dbReference type="InterPro" id="IPR051461">
    <property type="entry name" value="UPF0750_membrane"/>
</dbReference>
<feature type="transmembrane region" description="Helical" evidence="6">
    <location>
        <begin position="84"/>
        <end position="102"/>
    </location>
</feature>
<accession>A0AAX1Q525</accession>
<evidence type="ECO:0000256" key="3">
    <source>
        <dbReference type="ARBA" id="ARBA00022692"/>
    </source>
</evidence>
<keyword evidence="2" id="KW-1003">Cell membrane</keyword>
<dbReference type="Pfam" id="PF10035">
    <property type="entry name" value="DUF2179"/>
    <property type="match status" value="1"/>
</dbReference>
<feature type="domain" description="DUF2179" evidence="7">
    <location>
        <begin position="227"/>
        <end position="281"/>
    </location>
</feature>
<dbReference type="CDD" id="cd16380">
    <property type="entry name" value="YitT_C"/>
    <property type="match status" value="1"/>
</dbReference>
<evidence type="ECO:0000259" key="7">
    <source>
        <dbReference type="Pfam" id="PF10035"/>
    </source>
</evidence>
<proteinExistence type="predicted"/>
<dbReference type="AlphaFoldDB" id="A0AAX1Q525"/>
<feature type="transmembrane region" description="Helical" evidence="6">
    <location>
        <begin position="57"/>
        <end position="77"/>
    </location>
</feature>
<dbReference type="Proteomes" id="UP000250174">
    <property type="component" value="Unassembled WGS sequence"/>
</dbReference>
<dbReference type="InterPro" id="IPR003740">
    <property type="entry name" value="YitT"/>
</dbReference>
<evidence type="ECO:0000256" key="1">
    <source>
        <dbReference type="ARBA" id="ARBA00004651"/>
    </source>
</evidence>